<accession>A0A6A6W7V0</accession>
<dbReference type="GeneID" id="54488138"/>
<dbReference type="OrthoDB" id="3983163at2759"/>
<evidence type="ECO:0000313" key="1">
    <source>
        <dbReference type="EMBL" id="KAF2757657.1"/>
    </source>
</evidence>
<gene>
    <name evidence="1" type="ORF">EJ05DRAFT_501184</name>
</gene>
<dbReference type="AlphaFoldDB" id="A0A6A6W7V0"/>
<reference evidence="1" key="1">
    <citation type="journal article" date="2020" name="Stud. Mycol.">
        <title>101 Dothideomycetes genomes: a test case for predicting lifestyles and emergence of pathogens.</title>
        <authorList>
            <person name="Haridas S."/>
            <person name="Albert R."/>
            <person name="Binder M."/>
            <person name="Bloem J."/>
            <person name="Labutti K."/>
            <person name="Salamov A."/>
            <person name="Andreopoulos B."/>
            <person name="Baker S."/>
            <person name="Barry K."/>
            <person name="Bills G."/>
            <person name="Bluhm B."/>
            <person name="Cannon C."/>
            <person name="Castanera R."/>
            <person name="Culley D."/>
            <person name="Daum C."/>
            <person name="Ezra D."/>
            <person name="Gonzalez J."/>
            <person name="Henrissat B."/>
            <person name="Kuo A."/>
            <person name="Liang C."/>
            <person name="Lipzen A."/>
            <person name="Lutzoni F."/>
            <person name="Magnuson J."/>
            <person name="Mondo S."/>
            <person name="Nolan M."/>
            <person name="Ohm R."/>
            <person name="Pangilinan J."/>
            <person name="Park H.-J."/>
            <person name="Ramirez L."/>
            <person name="Alfaro M."/>
            <person name="Sun H."/>
            <person name="Tritt A."/>
            <person name="Yoshinaga Y."/>
            <person name="Zwiers L.-H."/>
            <person name="Turgeon B."/>
            <person name="Goodwin S."/>
            <person name="Spatafora J."/>
            <person name="Crous P."/>
            <person name="Grigoriev I."/>
        </authorList>
    </citation>
    <scope>NUCLEOTIDE SEQUENCE</scope>
    <source>
        <strain evidence="1">CBS 121739</strain>
    </source>
</reference>
<dbReference type="GO" id="GO:0042720">
    <property type="term" value="C:mitochondrial inner membrane peptidase complex"/>
    <property type="evidence" value="ECO:0007669"/>
    <property type="project" value="InterPro"/>
</dbReference>
<dbReference type="RefSeq" id="XP_033600108.1">
    <property type="nucleotide sequence ID" value="XM_033747084.1"/>
</dbReference>
<dbReference type="Proteomes" id="UP000799437">
    <property type="component" value="Unassembled WGS sequence"/>
</dbReference>
<sequence>MPLVEPFSAQILPQRINQTFDGKRRKQPLDLSQCQLMKMIQYNCDVENKYTPKAAVTCHEVLRVFRRCANGTTVETTAWEKEII</sequence>
<organism evidence="1 2">
    <name type="scientific">Pseudovirgaria hyperparasitica</name>
    <dbReference type="NCBI Taxonomy" id="470096"/>
    <lineage>
        <taxon>Eukaryota</taxon>
        <taxon>Fungi</taxon>
        <taxon>Dikarya</taxon>
        <taxon>Ascomycota</taxon>
        <taxon>Pezizomycotina</taxon>
        <taxon>Dothideomycetes</taxon>
        <taxon>Dothideomycetes incertae sedis</taxon>
        <taxon>Acrospermales</taxon>
        <taxon>Acrospermaceae</taxon>
        <taxon>Pseudovirgaria</taxon>
    </lineage>
</organism>
<dbReference type="Pfam" id="PF11093">
    <property type="entry name" value="Mitochondr_Som1"/>
    <property type="match status" value="1"/>
</dbReference>
<name>A0A6A6W7V0_9PEZI</name>
<evidence type="ECO:0000313" key="2">
    <source>
        <dbReference type="Proteomes" id="UP000799437"/>
    </source>
</evidence>
<protein>
    <recommendedName>
        <fullName evidence="3">Mitochondrial export protein Som1</fullName>
    </recommendedName>
</protein>
<dbReference type="InterPro" id="IPR024645">
    <property type="entry name" value="Mitochondr_Som1"/>
</dbReference>
<dbReference type="EMBL" id="ML996573">
    <property type="protein sequence ID" value="KAF2757657.1"/>
    <property type="molecule type" value="Genomic_DNA"/>
</dbReference>
<keyword evidence="2" id="KW-1185">Reference proteome</keyword>
<evidence type="ECO:0008006" key="3">
    <source>
        <dbReference type="Google" id="ProtNLM"/>
    </source>
</evidence>
<proteinExistence type="predicted"/>